<feature type="compositionally biased region" description="Basic and acidic residues" evidence="1">
    <location>
        <begin position="116"/>
        <end position="127"/>
    </location>
</feature>
<feature type="region of interest" description="Disordered" evidence="1">
    <location>
        <begin position="1"/>
        <end position="89"/>
    </location>
</feature>
<reference evidence="2" key="1">
    <citation type="submission" date="2020-04" db="EMBL/GenBank/DDBJ databases">
        <authorList>
            <person name="Alioto T."/>
            <person name="Alioto T."/>
            <person name="Gomez Garrido J."/>
        </authorList>
    </citation>
    <scope>NUCLEOTIDE SEQUENCE</scope>
    <source>
        <strain evidence="2">A484AB</strain>
    </source>
</reference>
<comment type="caution">
    <text evidence="2">The sequence shown here is derived from an EMBL/GenBank/DDBJ whole genome shotgun (WGS) entry which is preliminary data.</text>
</comment>
<feature type="compositionally biased region" description="Basic and acidic residues" evidence="1">
    <location>
        <begin position="51"/>
        <end position="60"/>
    </location>
</feature>
<accession>A0A7D9LDB8</accession>
<name>A0A7D9LDB8_PARCT</name>
<gene>
    <name evidence="2" type="ORF">PACLA_8A039287</name>
</gene>
<feature type="region of interest" description="Disordered" evidence="1">
    <location>
        <begin position="102"/>
        <end position="173"/>
    </location>
</feature>
<dbReference type="Proteomes" id="UP001152795">
    <property type="component" value="Unassembled WGS sequence"/>
</dbReference>
<feature type="compositionally biased region" description="Low complexity" evidence="1">
    <location>
        <begin position="153"/>
        <end position="163"/>
    </location>
</feature>
<evidence type="ECO:0000256" key="1">
    <source>
        <dbReference type="SAM" id="MobiDB-lite"/>
    </source>
</evidence>
<proteinExistence type="predicted"/>
<feature type="compositionally biased region" description="Acidic residues" evidence="1">
    <location>
        <begin position="70"/>
        <end position="79"/>
    </location>
</feature>
<keyword evidence="3" id="KW-1185">Reference proteome</keyword>
<sequence>MQEAYMLASTSAEKAESKGRKQSDKRVRSTVILPGDRVLVRNLSPRGATPETKRVEKVKEQTPIIHTPEDSESDSEWEEGLSLPPNEMDELVQLSLRPESVNDATVDSSTNGDINQSREVHGNENEANRLNIQVEGTMETPGDVEETPPQPVRPQRQRQPPVRFGYNAPGCPT</sequence>
<protein>
    <submittedName>
        <fullName evidence="2">Uncharacterized protein</fullName>
    </submittedName>
</protein>
<organism evidence="2 3">
    <name type="scientific">Paramuricea clavata</name>
    <name type="common">Red gorgonian</name>
    <name type="synonym">Violescent sea-whip</name>
    <dbReference type="NCBI Taxonomy" id="317549"/>
    <lineage>
        <taxon>Eukaryota</taxon>
        <taxon>Metazoa</taxon>
        <taxon>Cnidaria</taxon>
        <taxon>Anthozoa</taxon>
        <taxon>Octocorallia</taxon>
        <taxon>Malacalcyonacea</taxon>
        <taxon>Plexauridae</taxon>
        <taxon>Paramuricea</taxon>
    </lineage>
</organism>
<feature type="compositionally biased region" description="Basic and acidic residues" evidence="1">
    <location>
        <begin position="13"/>
        <end position="27"/>
    </location>
</feature>
<feature type="compositionally biased region" description="Polar residues" evidence="1">
    <location>
        <begin position="102"/>
        <end position="115"/>
    </location>
</feature>
<dbReference type="EMBL" id="CACRXK020016964">
    <property type="protein sequence ID" value="CAB4030562.1"/>
    <property type="molecule type" value="Genomic_DNA"/>
</dbReference>
<evidence type="ECO:0000313" key="2">
    <source>
        <dbReference type="EMBL" id="CAB4030562.1"/>
    </source>
</evidence>
<evidence type="ECO:0000313" key="3">
    <source>
        <dbReference type="Proteomes" id="UP001152795"/>
    </source>
</evidence>
<dbReference type="AlphaFoldDB" id="A0A7D9LDB8"/>